<dbReference type="RefSeq" id="WP_130355517.1">
    <property type="nucleotide sequence ID" value="NZ_SGXC01000001.1"/>
</dbReference>
<evidence type="ECO:0000313" key="1">
    <source>
        <dbReference type="EMBL" id="RZS84125.1"/>
    </source>
</evidence>
<dbReference type="Proteomes" id="UP000292445">
    <property type="component" value="Unassembled WGS sequence"/>
</dbReference>
<dbReference type="OrthoDB" id="8793201at2"/>
<sequence length="196" mass="22032">MNCDDSLQDTEFDLRARAELALAFEPGDPPPHLLRHTPWHARRGLRGMLATLLVGCSAAGAVFAMRPPDLVRSAIEHEYYERTLRGSFISATDMARHLDLPPQQALPGYIQLMRPCDIDRERAYHLTTFFEKGGIVTVLSFEQFQRIPDGEGWWANTYWKVVRSHEGRPLILIAQKKQALSVASRALGRPEAAPAS</sequence>
<organism evidence="1 2">
    <name type="scientific">Pigmentiphaga kullae</name>
    <dbReference type="NCBI Taxonomy" id="151784"/>
    <lineage>
        <taxon>Bacteria</taxon>
        <taxon>Pseudomonadati</taxon>
        <taxon>Pseudomonadota</taxon>
        <taxon>Betaproteobacteria</taxon>
        <taxon>Burkholderiales</taxon>
        <taxon>Alcaligenaceae</taxon>
        <taxon>Pigmentiphaga</taxon>
    </lineage>
</organism>
<dbReference type="AlphaFoldDB" id="A0A4Q7NGR6"/>
<evidence type="ECO:0000313" key="2">
    <source>
        <dbReference type="Proteomes" id="UP000292445"/>
    </source>
</evidence>
<keyword evidence="2" id="KW-1185">Reference proteome</keyword>
<comment type="caution">
    <text evidence="1">The sequence shown here is derived from an EMBL/GenBank/DDBJ whole genome shotgun (WGS) entry which is preliminary data.</text>
</comment>
<name>A0A4Q7NGR6_9BURK</name>
<proteinExistence type="predicted"/>
<reference evidence="1 2" key="1">
    <citation type="submission" date="2019-02" db="EMBL/GenBank/DDBJ databases">
        <title>Genomic Encyclopedia of Type Strains, Phase IV (KMG-IV): sequencing the most valuable type-strain genomes for metagenomic binning, comparative biology and taxonomic classification.</title>
        <authorList>
            <person name="Goeker M."/>
        </authorList>
    </citation>
    <scope>NUCLEOTIDE SEQUENCE [LARGE SCALE GENOMIC DNA]</scope>
    <source>
        <strain evidence="1 2">K24</strain>
    </source>
</reference>
<protein>
    <submittedName>
        <fullName evidence="1">Uncharacterized protein</fullName>
    </submittedName>
</protein>
<dbReference type="EMBL" id="SGXC01000001">
    <property type="protein sequence ID" value="RZS84125.1"/>
    <property type="molecule type" value="Genomic_DNA"/>
</dbReference>
<accession>A0A4Q7NGR6</accession>
<gene>
    <name evidence="1" type="ORF">EV675_0127</name>
</gene>